<dbReference type="AlphaFoldDB" id="A0A061FAV2"/>
<evidence type="ECO:0000313" key="3">
    <source>
        <dbReference type="Proteomes" id="UP000026915"/>
    </source>
</evidence>
<dbReference type="EMBL" id="CM001885">
    <property type="protein sequence ID" value="EOY14033.1"/>
    <property type="molecule type" value="Genomic_DNA"/>
</dbReference>
<feature type="domain" description="DUF1985" evidence="1">
    <location>
        <begin position="127"/>
        <end position="249"/>
    </location>
</feature>
<reference evidence="2 3" key="1">
    <citation type="journal article" date="2013" name="Genome Biol.">
        <title>The genome sequence of the most widely cultivated cacao type and its use to identify candidate genes regulating pod color.</title>
        <authorList>
            <person name="Motamayor J.C."/>
            <person name="Mockaitis K."/>
            <person name="Schmutz J."/>
            <person name="Haiminen N."/>
            <person name="Iii D.L."/>
            <person name="Cornejo O."/>
            <person name="Findley S.D."/>
            <person name="Zheng P."/>
            <person name="Utro F."/>
            <person name="Royaert S."/>
            <person name="Saski C."/>
            <person name="Jenkins J."/>
            <person name="Podicheti R."/>
            <person name="Zhao M."/>
            <person name="Scheffler B.E."/>
            <person name="Stack J.C."/>
            <person name="Feltus F.A."/>
            <person name="Mustiga G.M."/>
            <person name="Amores F."/>
            <person name="Phillips W."/>
            <person name="Marelli J.P."/>
            <person name="May G.D."/>
            <person name="Shapiro H."/>
            <person name="Ma J."/>
            <person name="Bustamante C.D."/>
            <person name="Schnell R.J."/>
            <person name="Main D."/>
            <person name="Gilbert D."/>
            <person name="Parida L."/>
            <person name="Kuhn D.N."/>
        </authorList>
    </citation>
    <scope>NUCLEOTIDE SEQUENCE [LARGE SCALE GENOMIC DNA]</scope>
    <source>
        <strain evidence="3">cv. Matina 1-6</strain>
    </source>
</reference>
<accession>A0A061FAV2</accession>
<proteinExistence type="predicted"/>
<dbReference type="PANTHER" id="PTHR48449:SF1">
    <property type="entry name" value="DUF1985 DOMAIN-CONTAINING PROTEIN"/>
    <property type="match status" value="1"/>
</dbReference>
<organism evidence="2 3">
    <name type="scientific">Theobroma cacao</name>
    <name type="common">Cacao</name>
    <name type="synonym">Cocoa</name>
    <dbReference type="NCBI Taxonomy" id="3641"/>
    <lineage>
        <taxon>Eukaryota</taxon>
        <taxon>Viridiplantae</taxon>
        <taxon>Streptophyta</taxon>
        <taxon>Embryophyta</taxon>
        <taxon>Tracheophyta</taxon>
        <taxon>Spermatophyta</taxon>
        <taxon>Magnoliopsida</taxon>
        <taxon>eudicotyledons</taxon>
        <taxon>Gunneridae</taxon>
        <taxon>Pentapetalae</taxon>
        <taxon>rosids</taxon>
        <taxon>malvids</taxon>
        <taxon>Malvales</taxon>
        <taxon>Malvaceae</taxon>
        <taxon>Byttnerioideae</taxon>
        <taxon>Theobroma</taxon>
    </lineage>
</organism>
<evidence type="ECO:0000259" key="1">
    <source>
        <dbReference type="Pfam" id="PF09331"/>
    </source>
</evidence>
<dbReference type="PANTHER" id="PTHR48449">
    <property type="entry name" value="DUF1985 DOMAIN-CONTAINING PROTEIN"/>
    <property type="match status" value="1"/>
</dbReference>
<keyword evidence="3" id="KW-1185">Reference proteome</keyword>
<dbReference type="HOGENOM" id="CLU_685883_0_0_1"/>
<dbReference type="InterPro" id="IPR015410">
    <property type="entry name" value="DUF1985"/>
</dbReference>
<name>A0A061FAV2_THECC</name>
<evidence type="ECO:0000313" key="2">
    <source>
        <dbReference type="EMBL" id="EOY14033.1"/>
    </source>
</evidence>
<dbReference type="Gramene" id="EOY14033">
    <property type="protein sequence ID" value="EOY14033"/>
    <property type="gene ID" value="TCM_033152"/>
</dbReference>
<dbReference type="InParanoid" id="A0A061FAV2"/>
<sequence>MTKSNEGYEPTIFEDASPTIALNEMSYLPTILSLKWVEKSVIERKQYEDLNSLLIVSRKKWAFNVAINTHCKWSQLHYITKTFQQKREYDMTKHACFGTLLEVYPQRYFCIGLLQNIMIRRITESQSMNHELWFVIGKSMAWLSKQEFYLITRLKFGLMPDVFKEPYKVAADRIHARYWNRQEKVKVQALLDTFRGGNFQRPEDSTKMALVLIANNILFGQDYGRRVTPWLLSLVEDINAWNVFPWGHYLWALETLEQIVDEASQKYFVDLDVPLSEGHQEVLHLTVLVVEHDDADDGHHHELGVHIHDDVLGASGEHVTHVDDVVNEAMAGDVTLQSDDAEREHVLLPKSIIDASTGREGDLDSVVAEGELLPPIEAFVKAIARAMVLYHQSLPDAVETQS</sequence>
<dbReference type="Proteomes" id="UP000026915">
    <property type="component" value="Chromosome 7"/>
</dbReference>
<protein>
    <recommendedName>
        <fullName evidence="1">DUF1985 domain-containing protein</fullName>
    </recommendedName>
</protein>
<gene>
    <name evidence="2" type="ORF">TCM_033152</name>
</gene>
<dbReference type="Pfam" id="PF09331">
    <property type="entry name" value="DUF1985"/>
    <property type="match status" value="1"/>
</dbReference>